<dbReference type="SUPFAM" id="SSF52540">
    <property type="entry name" value="P-loop containing nucleoside triphosphate hydrolases"/>
    <property type="match status" value="1"/>
</dbReference>
<dbReference type="PANTHER" id="PTHR48312">
    <property type="match status" value="1"/>
</dbReference>
<keyword evidence="2" id="KW-1185">Reference proteome</keyword>
<dbReference type="Proteomes" id="UP000007110">
    <property type="component" value="Unassembled WGS sequence"/>
</dbReference>
<organism evidence="1 2">
    <name type="scientific">Strongylocentrotus purpuratus</name>
    <name type="common">Purple sea urchin</name>
    <dbReference type="NCBI Taxonomy" id="7668"/>
    <lineage>
        <taxon>Eukaryota</taxon>
        <taxon>Metazoa</taxon>
        <taxon>Echinodermata</taxon>
        <taxon>Eleutherozoa</taxon>
        <taxon>Echinozoa</taxon>
        <taxon>Echinoidea</taxon>
        <taxon>Euechinoidea</taxon>
        <taxon>Echinacea</taxon>
        <taxon>Camarodonta</taxon>
        <taxon>Echinidea</taxon>
        <taxon>Strongylocentrotidae</taxon>
        <taxon>Strongylocentrotus</taxon>
    </lineage>
</organism>
<dbReference type="GO" id="GO:0019752">
    <property type="term" value="P:carboxylic acid metabolic process"/>
    <property type="evidence" value="ECO:0000318"/>
    <property type="project" value="GO_Central"/>
</dbReference>
<dbReference type="Gene3D" id="3.40.50.300">
    <property type="entry name" value="P-loop containing nucleotide triphosphate hydrolases"/>
    <property type="match status" value="1"/>
</dbReference>
<sequence>MCSTSNDGVSSRTILWCLPRTISTALAKCLSHIEGCEVWFELYCYSKAATIEYKYQSKLDLPTEYAGNEEIFQKVKGMMDIMANSPFEADRLPYGSVKSRLEAATAKHVFVKDMGMAMTEGYREYLPKGYRHTFIIRHPDRVLLSYHSMTYKHFSELGILDGDAANVKKYDIEHDDRFFPPGFFVKELYDLWKYLQDENIEPNPIIIDSEDLLANPAGMLSAYCNAVGLPYDDRLLKWDASSEVFQKMKASGDQLIQSMVNYYGTAMNSTCFNPPKKMPSRDELPPDVIRCSDKVMKYYDEMYECRLKL</sequence>
<dbReference type="AlphaFoldDB" id="A0A7M7GI81"/>
<dbReference type="InterPro" id="IPR027417">
    <property type="entry name" value="P-loop_NTPase"/>
</dbReference>
<dbReference type="PANTHER" id="PTHR48312:SF1">
    <property type="entry name" value="SULFOTRANSFERASE"/>
    <property type="match status" value="1"/>
</dbReference>
<reference evidence="2" key="1">
    <citation type="submission" date="2015-02" db="EMBL/GenBank/DDBJ databases">
        <title>Genome sequencing for Strongylocentrotus purpuratus.</title>
        <authorList>
            <person name="Murali S."/>
            <person name="Liu Y."/>
            <person name="Vee V."/>
            <person name="English A."/>
            <person name="Wang M."/>
            <person name="Skinner E."/>
            <person name="Han Y."/>
            <person name="Muzny D.M."/>
            <person name="Worley K.C."/>
            <person name="Gibbs R.A."/>
        </authorList>
    </citation>
    <scope>NUCLEOTIDE SEQUENCE</scope>
</reference>
<protein>
    <submittedName>
        <fullName evidence="1">Uncharacterized protein</fullName>
    </submittedName>
</protein>
<name>A0A7M7GI81_STRPU</name>
<dbReference type="EnsemblMetazoa" id="XM_003728995">
    <property type="protein sequence ID" value="XP_003729043"/>
    <property type="gene ID" value="LOC100891910"/>
</dbReference>
<dbReference type="InParanoid" id="A0A7M7GI81"/>
<dbReference type="GeneID" id="100891910"/>
<evidence type="ECO:0000313" key="1">
    <source>
        <dbReference type="EnsemblMetazoa" id="XP_003729043"/>
    </source>
</evidence>
<dbReference type="RefSeq" id="XP_003729043.1">
    <property type="nucleotide sequence ID" value="XM_003728995.3"/>
</dbReference>
<proteinExistence type="predicted"/>
<dbReference type="OMA" id="MAMTEGY"/>
<accession>A0A7M7GI81</accession>
<dbReference type="OrthoDB" id="2405944at2759"/>
<evidence type="ECO:0000313" key="2">
    <source>
        <dbReference type="Proteomes" id="UP000007110"/>
    </source>
</evidence>
<reference evidence="1" key="2">
    <citation type="submission" date="2021-01" db="UniProtKB">
        <authorList>
            <consortium name="EnsemblMetazoa"/>
        </authorList>
    </citation>
    <scope>IDENTIFICATION</scope>
</reference>
<dbReference type="KEGG" id="spu:100891910"/>
<dbReference type="Pfam" id="PF19798">
    <property type="entry name" value="Sulfotransfer_5"/>
    <property type="match status" value="1"/>
</dbReference>